<keyword evidence="2" id="KW-1185">Reference proteome</keyword>
<reference evidence="1" key="1">
    <citation type="submission" date="2019-07" db="EMBL/GenBank/DDBJ databases">
        <authorList>
            <person name="Dittberner H."/>
        </authorList>
    </citation>
    <scope>NUCLEOTIDE SEQUENCE [LARGE SCALE GENOMIC DNA]</scope>
</reference>
<sequence length="85" mass="9698">MSRFLNGPFKPSSLIHKRGARVFSSSVTGPFRRFGNRVKYELSDEDVHMFDASKEGDVFLSLTQDSWQLKTHGNHTWMGTLPLPD</sequence>
<dbReference type="EMBL" id="CABITT030000003">
    <property type="protein sequence ID" value="VVA97458.1"/>
    <property type="molecule type" value="Genomic_DNA"/>
</dbReference>
<gene>
    <name evidence="1" type="ORF">ANE_LOCUS7903</name>
</gene>
<organism evidence="1 2">
    <name type="scientific">Arabis nemorensis</name>
    <dbReference type="NCBI Taxonomy" id="586526"/>
    <lineage>
        <taxon>Eukaryota</taxon>
        <taxon>Viridiplantae</taxon>
        <taxon>Streptophyta</taxon>
        <taxon>Embryophyta</taxon>
        <taxon>Tracheophyta</taxon>
        <taxon>Spermatophyta</taxon>
        <taxon>Magnoliopsida</taxon>
        <taxon>eudicotyledons</taxon>
        <taxon>Gunneridae</taxon>
        <taxon>Pentapetalae</taxon>
        <taxon>rosids</taxon>
        <taxon>malvids</taxon>
        <taxon>Brassicales</taxon>
        <taxon>Brassicaceae</taxon>
        <taxon>Arabideae</taxon>
        <taxon>Arabis</taxon>
    </lineage>
</organism>
<protein>
    <submittedName>
        <fullName evidence="1">Uncharacterized protein</fullName>
    </submittedName>
</protein>
<accession>A0A565B728</accession>
<evidence type="ECO:0000313" key="2">
    <source>
        <dbReference type="Proteomes" id="UP000489600"/>
    </source>
</evidence>
<proteinExistence type="predicted"/>
<name>A0A565B728_9BRAS</name>
<evidence type="ECO:0000313" key="1">
    <source>
        <dbReference type="EMBL" id="VVA97458.1"/>
    </source>
</evidence>
<dbReference type="AlphaFoldDB" id="A0A565B728"/>
<dbReference type="Proteomes" id="UP000489600">
    <property type="component" value="Unassembled WGS sequence"/>
</dbReference>
<comment type="caution">
    <text evidence="1">The sequence shown here is derived from an EMBL/GenBank/DDBJ whole genome shotgun (WGS) entry which is preliminary data.</text>
</comment>